<dbReference type="GeneID" id="81444362"/>
<comment type="caution">
    <text evidence="9">The sequence shown here is derived from an EMBL/GenBank/DDBJ whole genome shotgun (WGS) entry which is preliminary data.</text>
</comment>
<dbReference type="OrthoDB" id="6133115at2759"/>
<dbReference type="Pfam" id="PF00083">
    <property type="entry name" value="Sugar_tr"/>
    <property type="match status" value="1"/>
</dbReference>
<keyword evidence="3" id="KW-0813">Transport</keyword>
<feature type="transmembrane region" description="Helical" evidence="7">
    <location>
        <begin position="285"/>
        <end position="307"/>
    </location>
</feature>
<dbReference type="InterPro" id="IPR005828">
    <property type="entry name" value="MFS_sugar_transport-like"/>
</dbReference>
<evidence type="ECO:0000256" key="2">
    <source>
        <dbReference type="ARBA" id="ARBA00010992"/>
    </source>
</evidence>
<dbReference type="PROSITE" id="PS50850">
    <property type="entry name" value="MFS"/>
    <property type="match status" value="1"/>
</dbReference>
<dbReference type="PANTHER" id="PTHR48022:SF3">
    <property type="entry name" value="HEXOSE TRANSPORTER PROTEIN (AFU_ORTHOLOGUE AFUA_8G04480)-RELATED"/>
    <property type="match status" value="1"/>
</dbReference>
<comment type="similarity">
    <text evidence="2">Belongs to the major facilitator superfamily. Sugar transporter (TC 2.A.1.1) family.</text>
</comment>
<dbReference type="FunFam" id="1.20.1250.20:FF:000134">
    <property type="entry name" value="MFS sugar transporter protein"/>
    <property type="match status" value="1"/>
</dbReference>
<proteinExistence type="inferred from homology"/>
<evidence type="ECO:0000256" key="7">
    <source>
        <dbReference type="SAM" id="Phobius"/>
    </source>
</evidence>
<evidence type="ECO:0000256" key="1">
    <source>
        <dbReference type="ARBA" id="ARBA00004141"/>
    </source>
</evidence>
<dbReference type="Proteomes" id="UP001147782">
    <property type="component" value="Unassembled WGS sequence"/>
</dbReference>
<feature type="transmembrane region" description="Helical" evidence="7">
    <location>
        <begin position="130"/>
        <end position="150"/>
    </location>
</feature>
<feature type="transmembrane region" description="Helical" evidence="7">
    <location>
        <begin position="451"/>
        <end position="470"/>
    </location>
</feature>
<dbReference type="InterPro" id="IPR036259">
    <property type="entry name" value="MFS_trans_sf"/>
</dbReference>
<keyword evidence="5 7" id="KW-1133">Transmembrane helix</keyword>
<evidence type="ECO:0000313" key="9">
    <source>
        <dbReference type="EMBL" id="KAJ5355058.1"/>
    </source>
</evidence>
<feature type="transmembrane region" description="Helical" evidence="7">
    <location>
        <begin position="162"/>
        <end position="181"/>
    </location>
</feature>
<feature type="transmembrane region" description="Helical" evidence="7">
    <location>
        <begin position="193"/>
        <end position="215"/>
    </location>
</feature>
<dbReference type="EMBL" id="JAPZBS010000010">
    <property type="protein sequence ID" value="KAJ5355058.1"/>
    <property type="molecule type" value="Genomic_DNA"/>
</dbReference>
<feature type="transmembrane region" description="Helical" evidence="7">
    <location>
        <begin position="31"/>
        <end position="52"/>
    </location>
</feature>
<dbReference type="GO" id="GO:0005351">
    <property type="term" value="F:carbohydrate:proton symporter activity"/>
    <property type="evidence" value="ECO:0007669"/>
    <property type="project" value="TreeGrafter"/>
</dbReference>
<organism evidence="9 10">
    <name type="scientific">Penicillium cataractarum</name>
    <dbReference type="NCBI Taxonomy" id="2100454"/>
    <lineage>
        <taxon>Eukaryota</taxon>
        <taxon>Fungi</taxon>
        <taxon>Dikarya</taxon>
        <taxon>Ascomycota</taxon>
        <taxon>Pezizomycotina</taxon>
        <taxon>Eurotiomycetes</taxon>
        <taxon>Eurotiomycetidae</taxon>
        <taxon>Eurotiales</taxon>
        <taxon>Aspergillaceae</taxon>
        <taxon>Penicillium</taxon>
    </lineage>
</organism>
<gene>
    <name evidence="9" type="ORF">N7496_012270</name>
</gene>
<dbReference type="InterPro" id="IPR005829">
    <property type="entry name" value="Sugar_transporter_CS"/>
</dbReference>
<comment type="subcellular location">
    <subcellularLocation>
        <location evidence="1">Membrane</location>
        <topology evidence="1">Multi-pass membrane protein</topology>
    </subcellularLocation>
</comment>
<reference evidence="9" key="1">
    <citation type="submission" date="2022-11" db="EMBL/GenBank/DDBJ databases">
        <authorList>
            <person name="Petersen C."/>
        </authorList>
    </citation>
    <scope>NUCLEOTIDE SEQUENCE</scope>
    <source>
        <strain evidence="9">IBT 29864</strain>
    </source>
</reference>
<keyword evidence="6 7" id="KW-0472">Membrane</keyword>
<feature type="transmembrane region" description="Helical" evidence="7">
    <location>
        <begin position="327"/>
        <end position="345"/>
    </location>
</feature>
<name>A0A9W9URQ4_9EURO</name>
<dbReference type="PANTHER" id="PTHR48022">
    <property type="entry name" value="PLASTIDIC GLUCOSE TRANSPORTER 4"/>
    <property type="match status" value="1"/>
</dbReference>
<feature type="domain" description="Major facilitator superfamily (MFS) profile" evidence="8">
    <location>
        <begin position="37"/>
        <end position="474"/>
    </location>
</feature>
<evidence type="ECO:0000259" key="8">
    <source>
        <dbReference type="PROSITE" id="PS50850"/>
    </source>
</evidence>
<accession>A0A9W9URQ4</accession>
<evidence type="ECO:0000256" key="3">
    <source>
        <dbReference type="ARBA" id="ARBA00022448"/>
    </source>
</evidence>
<dbReference type="InterPro" id="IPR050360">
    <property type="entry name" value="MFS_Sugar_Transporters"/>
</dbReference>
<keyword evidence="4 7" id="KW-0812">Transmembrane</keyword>
<sequence>MSDKASASIAVRDLASVLPVNHKPWWQTSHLLILNAYIFSLILFSSTGGYDISLMNGLQSLNQWQLFMDSPTGAWLGFINAIQSIGAMIFQPITAWSANRFGRKRTILFGYLWLVLGVGLQAGAPNLKWFIASRFFIGIAGTWFQASVILVTEIAYPSHRSFVTAAYMCHYYAGSLLSAWISFGTRNIDSNWAWRIPSLMQIALPLLALPGTLLIPESPRWLICQKREEEAREILVRYHAGGDRNSELVAFQMEEIIESITMEQSLQQESRWIDCVRTKGNRYRFFLSVSLGFFAQWNGCGVVSYYLTLILQTIGVTSVTEQTLINGFLQLWNLIMSIAGACLVDRAGRRKLFITSTIIMLTSYIFITALSGSFSSTGTAAIGTAVIPFLFIYFAGYDIAFTPLLLAYPAEMWTFSLRAKGVAISMTTNYVALIFNQLINPIALEAIAWKYYIVFLVTLIVILGTVYLYYPETKGYSLEEIAVVFDGEEARVTDVVKVKERMEDEGTGKSEHAEHV</sequence>
<evidence type="ECO:0000313" key="10">
    <source>
        <dbReference type="Proteomes" id="UP001147782"/>
    </source>
</evidence>
<feature type="transmembrane region" description="Helical" evidence="7">
    <location>
        <begin position="419"/>
        <end position="439"/>
    </location>
</feature>
<feature type="transmembrane region" description="Helical" evidence="7">
    <location>
        <begin position="352"/>
        <end position="374"/>
    </location>
</feature>
<protein>
    <submittedName>
        <fullName evidence="9">Major facilitator superfamily domain general substrate transporter</fullName>
    </submittedName>
</protein>
<dbReference type="AlphaFoldDB" id="A0A9W9URQ4"/>
<feature type="transmembrane region" description="Helical" evidence="7">
    <location>
        <begin position="106"/>
        <end position="124"/>
    </location>
</feature>
<dbReference type="GO" id="GO:0016020">
    <property type="term" value="C:membrane"/>
    <property type="evidence" value="ECO:0007669"/>
    <property type="project" value="UniProtKB-SubCell"/>
</dbReference>
<evidence type="ECO:0000256" key="6">
    <source>
        <dbReference type="ARBA" id="ARBA00023136"/>
    </source>
</evidence>
<dbReference type="InterPro" id="IPR020846">
    <property type="entry name" value="MFS_dom"/>
</dbReference>
<dbReference type="Gene3D" id="1.20.1250.20">
    <property type="entry name" value="MFS general substrate transporter like domains"/>
    <property type="match status" value="1"/>
</dbReference>
<dbReference type="RefSeq" id="XP_056549081.1">
    <property type="nucleotide sequence ID" value="XM_056705183.1"/>
</dbReference>
<evidence type="ECO:0000256" key="4">
    <source>
        <dbReference type="ARBA" id="ARBA00022692"/>
    </source>
</evidence>
<evidence type="ECO:0000256" key="5">
    <source>
        <dbReference type="ARBA" id="ARBA00022989"/>
    </source>
</evidence>
<feature type="transmembrane region" description="Helical" evidence="7">
    <location>
        <begin position="380"/>
        <end position="407"/>
    </location>
</feature>
<keyword evidence="10" id="KW-1185">Reference proteome</keyword>
<dbReference type="SUPFAM" id="SSF103473">
    <property type="entry name" value="MFS general substrate transporter"/>
    <property type="match status" value="1"/>
</dbReference>
<dbReference type="PROSITE" id="PS00216">
    <property type="entry name" value="SUGAR_TRANSPORT_1"/>
    <property type="match status" value="1"/>
</dbReference>
<feature type="transmembrane region" description="Helical" evidence="7">
    <location>
        <begin position="72"/>
        <end position="94"/>
    </location>
</feature>
<reference evidence="9" key="2">
    <citation type="journal article" date="2023" name="IMA Fungus">
        <title>Comparative genomic study of the Penicillium genus elucidates a diverse pangenome and 15 lateral gene transfer events.</title>
        <authorList>
            <person name="Petersen C."/>
            <person name="Sorensen T."/>
            <person name="Nielsen M.R."/>
            <person name="Sondergaard T.E."/>
            <person name="Sorensen J.L."/>
            <person name="Fitzpatrick D.A."/>
            <person name="Frisvad J.C."/>
            <person name="Nielsen K.L."/>
        </authorList>
    </citation>
    <scope>NUCLEOTIDE SEQUENCE</scope>
    <source>
        <strain evidence="9">IBT 29864</strain>
    </source>
</reference>